<dbReference type="Pfam" id="PF10719">
    <property type="entry name" value="ComFB"/>
    <property type="match status" value="1"/>
</dbReference>
<dbReference type="AlphaFoldDB" id="A0A934I2E9"/>
<protein>
    <submittedName>
        <fullName evidence="1">Late competence development ComFB family protein</fullName>
    </submittedName>
</protein>
<comment type="caution">
    <text evidence="1">The sequence shown here is derived from an EMBL/GenBank/DDBJ whole genome shotgun (WGS) entry which is preliminary data.</text>
</comment>
<dbReference type="Proteomes" id="UP000622687">
    <property type="component" value="Unassembled WGS sequence"/>
</dbReference>
<sequence>MLKNYMEDVVDHLIPNVLNRCNNICKCELCIEDIKAVTLNNLKPMYIVTEKGNIYAKVNELKAQFMTDAITELVRAIEIVSKNPRHSVED</sequence>
<name>A0A934I2E9_9CLOT</name>
<dbReference type="RefSeq" id="WP_211144925.1">
    <property type="nucleotide sequence ID" value="NZ_JAEEGB010000045.1"/>
</dbReference>
<dbReference type="EMBL" id="JAEEGB010000045">
    <property type="protein sequence ID" value="MBI6875587.1"/>
    <property type="molecule type" value="Genomic_DNA"/>
</dbReference>
<evidence type="ECO:0000313" key="2">
    <source>
        <dbReference type="Proteomes" id="UP000622687"/>
    </source>
</evidence>
<organism evidence="1 2">
    <name type="scientific">Clostridium aciditolerans</name>
    <dbReference type="NCBI Taxonomy" id="339861"/>
    <lineage>
        <taxon>Bacteria</taxon>
        <taxon>Bacillati</taxon>
        <taxon>Bacillota</taxon>
        <taxon>Clostridia</taxon>
        <taxon>Eubacteriales</taxon>
        <taxon>Clostridiaceae</taxon>
        <taxon>Clostridium</taxon>
    </lineage>
</organism>
<proteinExistence type="predicted"/>
<keyword evidence="2" id="KW-1185">Reference proteome</keyword>
<evidence type="ECO:0000313" key="1">
    <source>
        <dbReference type="EMBL" id="MBI6875587.1"/>
    </source>
</evidence>
<reference evidence="1" key="1">
    <citation type="submission" date="2020-12" db="EMBL/GenBank/DDBJ databases">
        <title>Clostridium thailandense sp. nov., a novel acetogenic bacterium isolated from peat land soil in Thailand.</title>
        <authorList>
            <person name="Chaikitkaew S."/>
            <person name="Birkeland N.K."/>
        </authorList>
    </citation>
    <scope>NUCLEOTIDE SEQUENCE</scope>
    <source>
        <strain evidence="1">DSM 17425</strain>
    </source>
</reference>
<dbReference type="InterPro" id="IPR019657">
    <property type="entry name" value="ComFB"/>
</dbReference>
<accession>A0A934I2E9</accession>
<gene>
    <name evidence="1" type="ORF">I6U51_23215</name>
</gene>